<dbReference type="EMBL" id="CP002026">
    <property type="protein sequence ID" value="ADH88113.1"/>
    <property type="molecule type" value="Genomic_DNA"/>
</dbReference>
<evidence type="ECO:0000313" key="1">
    <source>
        <dbReference type="EMBL" id="ADH88113.1"/>
    </source>
</evidence>
<keyword evidence="2" id="KW-1185">Reference proteome</keyword>
<dbReference type="RefSeq" id="WP_013165618.1">
    <property type="nucleotide sequence ID" value="NC_014217.1"/>
</dbReference>
<sequence>MTKFNTTAGKPPIIVSDEDYGRLTKLATAASDRFPTLPRNMLRAVSTRRMPIAHGPIRPPPVIGGLDA</sequence>
<organism evidence="1 2">
    <name type="scientific">Ancylobacter novellus (strain ATCC 8093 / DSM 506 / JCM 20403 / CCM 1077 / IAM 12100 / NBRC 12443 / NCIMB 10456)</name>
    <name type="common">Starkeya novella</name>
    <dbReference type="NCBI Taxonomy" id="639283"/>
    <lineage>
        <taxon>Bacteria</taxon>
        <taxon>Pseudomonadati</taxon>
        <taxon>Pseudomonadota</taxon>
        <taxon>Alphaproteobacteria</taxon>
        <taxon>Hyphomicrobiales</taxon>
        <taxon>Xanthobacteraceae</taxon>
        <taxon>Ancylobacter</taxon>
    </lineage>
</organism>
<dbReference type="Proteomes" id="UP000006633">
    <property type="component" value="Chromosome"/>
</dbReference>
<reference evidence="1 2" key="1">
    <citation type="journal article" date="2012" name="Stand. Genomic Sci.">
        <title>Complete genome sequence of the facultatively chemolithoautotrophic and methylotrophic alpha Proteobacterium Starkeya novella type strain (ATCC 8093(T)).</title>
        <authorList>
            <person name="Kappler U."/>
            <person name="Davenport K."/>
            <person name="Beatson S."/>
            <person name="Lucas S."/>
            <person name="Lapidus A."/>
            <person name="Copeland A."/>
            <person name="Berry K.W."/>
            <person name="Glavina Del Rio T."/>
            <person name="Hammon N."/>
            <person name="Dalin E."/>
            <person name="Tice H."/>
            <person name="Pitluck S."/>
            <person name="Richardson P."/>
            <person name="Bruce D."/>
            <person name="Goodwin L.A."/>
            <person name="Han C."/>
            <person name="Tapia R."/>
            <person name="Detter J.C."/>
            <person name="Chang Y.J."/>
            <person name="Jeffries C.D."/>
            <person name="Land M."/>
            <person name="Hauser L."/>
            <person name="Kyrpides N.C."/>
            <person name="Goker M."/>
            <person name="Ivanova N."/>
            <person name="Klenk H.P."/>
            <person name="Woyke T."/>
        </authorList>
    </citation>
    <scope>NUCLEOTIDE SEQUENCE [LARGE SCALE GENOMIC DNA]</scope>
    <source>
        <strain evidence="2">ATCC 8093 / DSM 506 / JCM 20403 / CCM 1077 / IAM 12100 / NBRC 12443 / NCIMB 10456</strain>
    </source>
</reference>
<gene>
    <name evidence="1" type="ordered locus">Snov_0785</name>
</gene>
<dbReference type="HOGENOM" id="CLU_2791957_0_0_5"/>
<proteinExistence type="predicted"/>
<dbReference type="eggNOG" id="COG0782">
    <property type="taxonomic scope" value="Bacteria"/>
</dbReference>
<protein>
    <submittedName>
        <fullName evidence="1">Uncharacterized protein</fullName>
    </submittedName>
</protein>
<name>D7A5I9_ANCN5</name>
<evidence type="ECO:0000313" key="2">
    <source>
        <dbReference type="Proteomes" id="UP000006633"/>
    </source>
</evidence>
<accession>D7A5I9</accession>
<dbReference type="KEGG" id="sno:Snov_0785"/>
<dbReference type="AlphaFoldDB" id="D7A5I9"/>